<dbReference type="Proteomes" id="UP000178666">
    <property type="component" value="Chromosome"/>
</dbReference>
<dbReference type="RefSeq" id="WP_062820346.1">
    <property type="nucleotide sequence ID" value="NZ_CP014352.1"/>
</dbReference>
<feature type="transmembrane region" description="Helical" evidence="9">
    <location>
        <begin position="12"/>
        <end position="38"/>
    </location>
</feature>
<evidence type="ECO:0000256" key="8">
    <source>
        <dbReference type="ARBA" id="ARBA00023303"/>
    </source>
</evidence>
<dbReference type="GO" id="GO:0016020">
    <property type="term" value="C:membrane"/>
    <property type="evidence" value="ECO:0007669"/>
    <property type="project" value="UniProtKB-SubCell"/>
</dbReference>
<evidence type="ECO:0000313" key="13">
    <source>
        <dbReference type="Proteomes" id="UP000178666"/>
    </source>
</evidence>
<gene>
    <name evidence="11" type="ORF">A8L58_16175</name>
    <name evidence="10" type="ORF">AXH35_14720</name>
</gene>
<evidence type="ECO:0000256" key="6">
    <source>
        <dbReference type="ARBA" id="ARBA00023065"/>
    </source>
</evidence>
<evidence type="ECO:0000256" key="9">
    <source>
        <dbReference type="SAM" id="Phobius"/>
    </source>
</evidence>
<protein>
    <submittedName>
        <fullName evidence="10">Mechanosensitive ion channel protein MscL</fullName>
    </submittedName>
</protein>
<keyword evidence="13" id="KW-1185">Reference proteome</keyword>
<sequence length="121" mass="13248">MEGFKNFIMRGNLIELAVAFIIGGAFATVVKDFTAIVMDLIGKLGGTPNFSSFVPGGIHVGAFLTSLIAFLILAFVVYFGVVKPYEFAKEKLTKKEEEETPATSEELLTEIRDLLAQQKNI</sequence>
<reference evidence="11 13" key="1">
    <citation type="journal article" date="2016" name="Plant Dis.">
        <title>Improved production of propionic acid using genome shuffling.</title>
        <authorList>
            <person name="Luna-Flores C.H."/>
            <person name="Palfreyman R.W."/>
            <person name="Kromer J.O."/>
            <person name="Nielsen L.K."/>
            <person name="Marcellin E."/>
        </authorList>
    </citation>
    <scope>NUCLEOTIDE SEQUENCE [LARGE SCALE GENOMIC DNA]</scope>
    <source>
        <strain evidence="11 13">F3E8</strain>
    </source>
</reference>
<dbReference type="SUPFAM" id="SSF81330">
    <property type="entry name" value="Gated mechanosensitive channel"/>
    <property type="match status" value="1"/>
</dbReference>
<evidence type="ECO:0000313" key="10">
    <source>
        <dbReference type="EMBL" id="AMS06518.1"/>
    </source>
</evidence>
<keyword evidence="8" id="KW-0407">Ion channel</keyword>
<comment type="subcellular location">
    <subcellularLocation>
        <location evidence="1">Membrane</location>
        <topology evidence="1">Multi-pass membrane protein</topology>
    </subcellularLocation>
</comment>
<dbReference type="EMBL" id="CP015970">
    <property type="protein sequence ID" value="AOZ47963.1"/>
    <property type="molecule type" value="Genomic_DNA"/>
</dbReference>
<dbReference type="NCBIfam" id="TIGR00220">
    <property type="entry name" value="mscL"/>
    <property type="match status" value="1"/>
</dbReference>
<organism evidence="10 12">
    <name type="scientific">Acidipropionibacterium acidipropionici</name>
    <dbReference type="NCBI Taxonomy" id="1748"/>
    <lineage>
        <taxon>Bacteria</taxon>
        <taxon>Bacillati</taxon>
        <taxon>Actinomycetota</taxon>
        <taxon>Actinomycetes</taxon>
        <taxon>Propionibacteriales</taxon>
        <taxon>Propionibacteriaceae</taxon>
        <taxon>Acidipropionibacterium</taxon>
    </lineage>
</organism>
<evidence type="ECO:0000313" key="11">
    <source>
        <dbReference type="EMBL" id="AOZ47963.1"/>
    </source>
</evidence>
<dbReference type="PANTHER" id="PTHR30266:SF2">
    <property type="entry name" value="LARGE-CONDUCTANCE MECHANOSENSITIVE CHANNEL"/>
    <property type="match status" value="1"/>
</dbReference>
<evidence type="ECO:0000256" key="4">
    <source>
        <dbReference type="ARBA" id="ARBA00022692"/>
    </source>
</evidence>
<accession>A0AAC8YH00</accession>
<evidence type="ECO:0000313" key="12">
    <source>
        <dbReference type="Proteomes" id="UP000075221"/>
    </source>
</evidence>
<dbReference type="Proteomes" id="UP000075221">
    <property type="component" value="Chromosome"/>
</dbReference>
<keyword evidence="6" id="KW-0406">Ion transport</keyword>
<evidence type="ECO:0000256" key="2">
    <source>
        <dbReference type="ARBA" id="ARBA00022448"/>
    </source>
</evidence>
<evidence type="ECO:0000256" key="5">
    <source>
        <dbReference type="ARBA" id="ARBA00022989"/>
    </source>
</evidence>
<evidence type="ECO:0000256" key="3">
    <source>
        <dbReference type="ARBA" id="ARBA00022475"/>
    </source>
</evidence>
<evidence type="ECO:0000256" key="1">
    <source>
        <dbReference type="ARBA" id="ARBA00004141"/>
    </source>
</evidence>
<dbReference type="PANTHER" id="PTHR30266">
    <property type="entry name" value="MECHANOSENSITIVE CHANNEL MSCL"/>
    <property type="match status" value="1"/>
</dbReference>
<keyword evidence="3" id="KW-1003">Cell membrane</keyword>
<keyword evidence="7 9" id="KW-0472">Membrane</keyword>
<dbReference type="Pfam" id="PF01741">
    <property type="entry name" value="MscL"/>
    <property type="match status" value="1"/>
</dbReference>
<proteinExistence type="predicted"/>
<keyword evidence="2" id="KW-0813">Transport</keyword>
<dbReference type="InterPro" id="IPR036019">
    <property type="entry name" value="MscL_channel"/>
</dbReference>
<dbReference type="GO" id="GO:0008381">
    <property type="term" value="F:mechanosensitive monoatomic ion channel activity"/>
    <property type="evidence" value="ECO:0007669"/>
    <property type="project" value="InterPro"/>
</dbReference>
<reference evidence="10 12" key="2">
    <citation type="submission" date="2016-02" db="EMBL/GenBank/DDBJ databases">
        <title>Complete Genome Sequence of Propionibacterium acidipropionici ATCC 55737.</title>
        <authorList>
            <person name="Luna Flores C.H."/>
            <person name="Nielsen L.K."/>
            <person name="Marcellin E."/>
        </authorList>
    </citation>
    <scope>NUCLEOTIDE SEQUENCE [LARGE SCALE GENOMIC DNA]</scope>
    <source>
        <strain evidence="10 12">ATCC 55737</strain>
    </source>
</reference>
<dbReference type="InterPro" id="IPR001185">
    <property type="entry name" value="MS_channel"/>
</dbReference>
<name>A0AAC8YH00_9ACTN</name>
<dbReference type="InterPro" id="IPR037673">
    <property type="entry name" value="MSC/AndL"/>
</dbReference>
<dbReference type="Gene3D" id="1.10.1200.120">
    <property type="entry name" value="Large-conductance mechanosensitive channel, MscL, domain 1"/>
    <property type="match status" value="1"/>
</dbReference>
<keyword evidence="4 9" id="KW-0812">Transmembrane</keyword>
<feature type="transmembrane region" description="Helical" evidence="9">
    <location>
        <begin position="58"/>
        <end position="81"/>
    </location>
</feature>
<dbReference type="EMBL" id="CP014352">
    <property type="protein sequence ID" value="AMS06518.1"/>
    <property type="molecule type" value="Genomic_DNA"/>
</dbReference>
<evidence type="ECO:0000256" key="7">
    <source>
        <dbReference type="ARBA" id="ARBA00023136"/>
    </source>
</evidence>
<keyword evidence="5 9" id="KW-1133">Transmembrane helix</keyword>
<dbReference type="AlphaFoldDB" id="A0AAC8YH00"/>